<feature type="region of interest" description="Disordered" evidence="1">
    <location>
        <begin position="307"/>
        <end position="409"/>
    </location>
</feature>
<proteinExistence type="predicted"/>
<gene>
    <name evidence="3" type="ORF">g.23576</name>
</gene>
<dbReference type="EMBL" id="GGMS01004106">
    <property type="protein sequence ID" value="MBY73309.1"/>
    <property type="molecule type" value="Transcribed_RNA"/>
</dbReference>
<name>A0A2S2Q6F5_9HEMI</name>
<feature type="chain" id="PRO_5015676481" evidence="2">
    <location>
        <begin position="21"/>
        <end position="934"/>
    </location>
</feature>
<reference evidence="3" key="1">
    <citation type="submission" date="2018-04" db="EMBL/GenBank/DDBJ databases">
        <title>Transcriptome assembly of Sipha flava.</title>
        <authorList>
            <person name="Scully E.D."/>
            <person name="Geib S.M."/>
            <person name="Palmer N.A."/>
            <person name="Koch K."/>
            <person name="Bradshaw J."/>
            <person name="Heng-Moss T."/>
            <person name="Sarath G."/>
        </authorList>
    </citation>
    <scope>NUCLEOTIDE SEQUENCE</scope>
</reference>
<feature type="compositionally biased region" description="Polar residues" evidence="1">
    <location>
        <begin position="379"/>
        <end position="390"/>
    </location>
</feature>
<accession>A0A2S2Q6F5</accession>
<keyword evidence="2" id="KW-0732">Signal</keyword>
<organism evidence="3">
    <name type="scientific">Sipha flava</name>
    <name type="common">yellow sugarcane aphid</name>
    <dbReference type="NCBI Taxonomy" id="143950"/>
    <lineage>
        <taxon>Eukaryota</taxon>
        <taxon>Metazoa</taxon>
        <taxon>Ecdysozoa</taxon>
        <taxon>Arthropoda</taxon>
        <taxon>Hexapoda</taxon>
        <taxon>Insecta</taxon>
        <taxon>Pterygota</taxon>
        <taxon>Neoptera</taxon>
        <taxon>Paraneoptera</taxon>
        <taxon>Hemiptera</taxon>
        <taxon>Sternorrhyncha</taxon>
        <taxon>Aphidomorpha</taxon>
        <taxon>Aphidoidea</taxon>
        <taxon>Aphididae</taxon>
        <taxon>Sipha</taxon>
    </lineage>
</organism>
<protein>
    <submittedName>
        <fullName evidence="3">Uncharacterized protein</fullName>
    </submittedName>
</protein>
<feature type="compositionally biased region" description="Basic and acidic residues" evidence="1">
    <location>
        <begin position="328"/>
        <end position="340"/>
    </location>
</feature>
<dbReference type="AlphaFoldDB" id="A0A2S2Q6F5"/>
<sequence>MLRNMLLMFIFAAFVATSSQVSYTHQDFCPYFGGLDVKNEAVVLAGAHDNVIPGGCISKELVPNGAFGDYRLNVWLGLKPTDGTFCNNTDKMDFFQFSCISSWYGDADKGQTIMFVRLYDRAARHGRMAARCAIYQKFNSGKNALLTIALDDDIMCKDLGEHQNNFEHMTFSLKSNWTDQTVVLFLNMGEYSPISNALSVEKYTKSKPKLRIGEINKKMNTDETLDNVIRPREVLDFSKRLKNDTNNDVLMNSRSQDITAHHVLTRSRRAAKGYRFPEWAQGCWTNLCINDDTATFDTSVLYESDIDETEDQEVTDGNVDKSGNPQKVRRDTSKKIKNTDDPIFPPTPPPSPPRSLPVEKIFNAPRRTQRSKRAPCSGDATTPKSVSTTGAFPVKFRDEDDPIDGFNSGKREVDIETDMEDEEALLKAIKDEELKDITILTDSWNAVKARKGNDKRLPTAGEFVREAVSRGMPMTKALEKWQTVLRLNRMWESHTNVHKKVPMNYYAIVTNFENYINKRKEPRAIYLNDMKTGVMTDSKFPDSHRKKRSTMDALRSSKTEWRNVMPVDFDENIGQPENIAKFLIMGGKRVGDEHYLTHDTSYLNNENKSDSMINIAINESLIYGCMWLVRRDKNIIEYAVLIANNAPKPYQPLLSFAREVCAENKTVAPNSDVKSHTSPRPHQQRWITETRNNVSDRVLVSCPVLPGTVFYGKLPPSPAAPVAVDDATASVAGASNEPSPAYCVRLISSVDDVASGREGFSDRMKYTVSECIDPTSLTGISPQPMNTQVTNEEREYKCLGQWSEDRPIGKGDDVTHTMLTYMYVQRLDRPNINGVPEYECYVVTSIPNQPGQDPRATTLLLTEAGKGTHCSRLADPYVDGMKLVGTKINSQGALHTPRQHQTRRPPPTQVNIGFRTVWDPIIVGLLLFITISLW</sequence>
<feature type="compositionally biased region" description="Pro residues" evidence="1">
    <location>
        <begin position="343"/>
        <end position="355"/>
    </location>
</feature>
<evidence type="ECO:0000256" key="1">
    <source>
        <dbReference type="SAM" id="MobiDB-lite"/>
    </source>
</evidence>
<dbReference type="OrthoDB" id="6380161at2759"/>
<feature type="signal peptide" evidence="2">
    <location>
        <begin position="1"/>
        <end position="20"/>
    </location>
</feature>
<evidence type="ECO:0000256" key="2">
    <source>
        <dbReference type="SAM" id="SignalP"/>
    </source>
</evidence>
<evidence type="ECO:0000313" key="3">
    <source>
        <dbReference type="EMBL" id="MBY73309.1"/>
    </source>
</evidence>